<sequence>MLSDELEILSITVEAPRPEPRSAKSIIHDHRENRPKFLPGVNKQGGLRTFTLKQHYSTVIPRRMMQGLGDMPYWSPSNIQQLVACLQHHDLRLQALRLAKASVAGLRGQSQTNIPGQGNHRLKMSEMAGAKIRTDTVAGKYQMDRTFLQLVVDNALRELLQPDMSQKSKANIQLWPSAGRS</sequence>
<reference evidence="1 2" key="1">
    <citation type="journal article" date="2021" name="Elife">
        <title>Chloroplast acquisition without the gene transfer in kleptoplastic sea slugs, Plakobranchus ocellatus.</title>
        <authorList>
            <person name="Maeda T."/>
            <person name="Takahashi S."/>
            <person name="Yoshida T."/>
            <person name="Shimamura S."/>
            <person name="Takaki Y."/>
            <person name="Nagai Y."/>
            <person name="Toyoda A."/>
            <person name="Suzuki Y."/>
            <person name="Arimoto A."/>
            <person name="Ishii H."/>
            <person name="Satoh N."/>
            <person name="Nishiyama T."/>
            <person name="Hasebe M."/>
            <person name="Maruyama T."/>
            <person name="Minagawa J."/>
            <person name="Obokata J."/>
            <person name="Shigenobu S."/>
        </authorList>
    </citation>
    <scope>NUCLEOTIDE SEQUENCE [LARGE SCALE GENOMIC DNA]</scope>
</reference>
<accession>A0AAV3YRQ1</accession>
<name>A0AAV3YRQ1_9GAST</name>
<organism evidence="1 2">
    <name type="scientific">Plakobranchus ocellatus</name>
    <dbReference type="NCBI Taxonomy" id="259542"/>
    <lineage>
        <taxon>Eukaryota</taxon>
        <taxon>Metazoa</taxon>
        <taxon>Spiralia</taxon>
        <taxon>Lophotrochozoa</taxon>
        <taxon>Mollusca</taxon>
        <taxon>Gastropoda</taxon>
        <taxon>Heterobranchia</taxon>
        <taxon>Euthyneura</taxon>
        <taxon>Panpulmonata</taxon>
        <taxon>Sacoglossa</taxon>
        <taxon>Placobranchoidea</taxon>
        <taxon>Plakobranchidae</taxon>
        <taxon>Plakobranchus</taxon>
    </lineage>
</organism>
<evidence type="ECO:0000313" key="2">
    <source>
        <dbReference type="Proteomes" id="UP000735302"/>
    </source>
</evidence>
<comment type="caution">
    <text evidence="1">The sequence shown here is derived from an EMBL/GenBank/DDBJ whole genome shotgun (WGS) entry which is preliminary data.</text>
</comment>
<proteinExistence type="predicted"/>
<gene>
    <name evidence="1" type="ORF">PoB_001167200</name>
</gene>
<dbReference type="AlphaFoldDB" id="A0AAV3YRQ1"/>
<dbReference type="EMBL" id="BLXT01001379">
    <property type="protein sequence ID" value="GFN85166.1"/>
    <property type="molecule type" value="Genomic_DNA"/>
</dbReference>
<evidence type="ECO:0000313" key="1">
    <source>
        <dbReference type="EMBL" id="GFN85166.1"/>
    </source>
</evidence>
<dbReference type="Proteomes" id="UP000735302">
    <property type="component" value="Unassembled WGS sequence"/>
</dbReference>
<keyword evidence="2" id="KW-1185">Reference proteome</keyword>
<protein>
    <submittedName>
        <fullName evidence="1">Uncharacterized protein</fullName>
    </submittedName>
</protein>